<dbReference type="Proteomes" id="UP000325315">
    <property type="component" value="Unassembled WGS sequence"/>
</dbReference>
<sequence>MTEYEQEFIRLRKYARECVSSEAIMCKRFKDGLNKDIRLLVGILKLKQFVVACKAEELGKEKRKADFEARDSRKISMNKPYQSSSKRSRDFYSHSNASMGYSNRDRGKQYSSPKALATSVSSVGSVRNNRPECQ</sequence>
<protein>
    <submittedName>
        <fullName evidence="2">Gag-Pol polyprotein</fullName>
    </submittedName>
</protein>
<feature type="compositionally biased region" description="Basic and acidic residues" evidence="1">
    <location>
        <begin position="58"/>
        <end position="74"/>
    </location>
</feature>
<evidence type="ECO:0000256" key="1">
    <source>
        <dbReference type="SAM" id="MobiDB-lite"/>
    </source>
</evidence>
<dbReference type="OrthoDB" id="2272416at2759"/>
<gene>
    <name evidence="2" type="ORF">EPI10_020962</name>
</gene>
<keyword evidence="3" id="KW-1185">Reference proteome</keyword>
<evidence type="ECO:0000313" key="3">
    <source>
        <dbReference type="Proteomes" id="UP000325315"/>
    </source>
</evidence>
<evidence type="ECO:0000313" key="2">
    <source>
        <dbReference type="EMBL" id="KAA3480539.1"/>
    </source>
</evidence>
<feature type="region of interest" description="Disordered" evidence="1">
    <location>
        <begin position="58"/>
        <end position="134"/>
    </location>
</feature>
<name>A0A5B6WFM6_9ROSI</name>
<comment type="caution">
    <text evidence="2">The sequence shown here is derived from an EMBL/GenBank/DDBJ whole genome shotgun (WGS) entry which is preliminary data.</text>
</comment>
<organism evidence="2 3">
    <name type="scientific">Gossypium australe</name>
    <dbReference type="NCBI Taxonomy" id="47621"/>
    <lineage>
        <taxon>Eukaryota</taxon>
        <taxon>Viridiplantae</taxon>
        <taxon>Streptophyta</taxon>
        <taxon>Embryophyta</taxon>
        <taxon>Tracheophyta</taxon>
        <taxon>Spermatophyta</taxon>
        <taxon>Magnoliopsida</taxon>
        <taxon>eudicotyledons</taxon>
        <taxon>Gunneridae</taxon>
        <taxon>Pentapetalae</taxon>
        <taxon>rosids</taxon>
        <taxon>malvids</taxon>
        <taxon>Malvales</taxon>
        <taxon>Malvaceae</taxon>
        <taxon>Malvoideae</taxon>
        <taxon>Gossypium</taxon>
    </lineage>
</organism>
<reference evidence="3" key="1">
    <citation type="journal article" date="2019" name="Plant Biotechnol. J.">
        <title>Genome sequencing of the Australian wild diploid species Gossypium australe highlights disease resistance and delayed gland morphogenesis.</title>
        <authorList>
            <person name="Cai Y."/>
            <person name="Cai X."/>
            <person name="Wang Q."/>
            <person name="Wang P."/>
            <person name="Zhang Y."/>
            <person name="Cai C."/>
            <person name="Xu Y."/>
            <person name="Wang K."/>
            <person name="Zhou Z."/>
            <person name="Wang C."/>
            <person name="Geng S."/>
            <person name="Li B."/>
            <person name="Dong Q."/>
            <person name="Hou Y."/>
            <person name="Wang H."/>
            <person name="Ai P."/>
            <person name="Liu Z."/>
            <person name="Yi F."/>
            <person name="Sun M."/>
            <person name="An G."/>
            <person name="Cheng J."/>
            <person name="Zhang Y."/>
            <person name="Shi Q."/>
            <person name="Xie Y."/>
            <person name="Shi X."/>
            <person name="Chang Y."/>
            <person name="Huang F."/>
            <person name="Chen Y."/>
            <person name="Hong S."/>
            <person name="Mi L."/>
            <person name="Sun Q."/>
            <person name="Zhang L."/>
            <person name="Zhou B."/>
            <person name="Peng R."/>
            <person name="Zhang X."/>
            <person name="Liu F."/>
        </authorList>
    </citation>
    <scope>NUCLEOTIDE SEQUENCE [LARGE SCALE GENOMIC DNA]</scope>
    <source>
        <strain evidence="3">cv. PA1801</strain>
    </source>
</reference>
<dbReference type="EMBL" id="SMMG02000003">
    <property type="protein sequence ID" value="KAA3480539.1"/>
    <property type="molecule type" value="Genomic_DNA"/>
</dbReference>
<dbReference type="AlphaFoldDB" id="A0A5B6WFM6"/>
<accession>A0A5B6WFM6</accession>
<proteinExistence type="predicted"/>